<evidence type="ECO:0008006" key="4">
    <source>
        <dbReference type="Google" id="ProtNLM"/>
    </source>
</evidence>
<dbReference type="OrthoDB" id="5428787at2759"/>
<evidence type="ECO:0000256" key="1">
    <source>
        <dbReference type="SAM" id="MobiDB-lite"/>
    </source>
</evidence>
<dbReference type="Proteomes" id="UP000077069">
    <property type="component" value="Unassembled WGS sequence"/>
</dbReference>
<dbReference type="EMBL" id="KV441548">
    <property type="protein sequence ID" value="OAG12455.1"/>
    <property type="molecule type" value="Genomic_DNA"/>
</dbReference>
<dbReference type="STRING" id="1460663.A0A177CY17"/>
<dbReference type="AlphaFoldDB" id="A0A177CY17"/>
<proteinExistence type="predicted"/>
<sequence length="372" mass="39184">MAISKDSDGLRTINASPLLTDCSFVGAIYVSFNMHLSFALLTALPLGALAHGGAVLRSVPQHQPEVPAWAKECNGKCTFTKTSTRTVWTTKKITSQHRPATTTKVILQTSTSTSTLAQDTSVFSTTEAPATSTIPAPAGFTPVKSVFPGGSTPKRSLEQRKQSDNRKPNVQANWREIKKCTATKYRTVYETKRKTRTSTVWRPVSTVVRKSTSTVTTVTSVLPTPASSTITILTTSTIPSTSTSATTTTVTSTSTTTELSGPTPTFYAACADDNILSNVNGQYVDTLYYGPPGGSAMLGQFRTAYECCVACLNTPNCRGAGWISSSVCIGSTSGTGAATCDGSVIGASFGATSTNNVGWTVSNSGCGQWGRR</sequence>
<evidence type="ECO:0000313" key="2">
    <source>
        <dbReference type="EMBL" id="OAG12455.1"/>
    </source>
</evidence>
<organism evidence="2 3">
    <name type="scientific">Paraphaeosphaeria sporulosa</name>
    <dbReference type="NCBI Taxonomy" id="1460663"/>
    <lineage>
        <taxon>Eukaryota</taxon>
        <taxon>Fungi</taxon>
        <taxon>Dikarya</taxon>
        <taxon>Ascomycota</taxon>
        <taxon>Pezizomycotina</taxon>
        <taxon>Dothideomycetes</taxon>
        <taxon>Pleosporomycetidae</taxon>
        <taxon>Pleosporales</taxon>
        <taxon>Massarineae</taxon>
        <taxon>Didymosphaeriaceae</taxon>
        <taxon>Paraphaeosphaeria</taxon>
    </lineage>
</organism>
<accession>A0A177CY17</accession>
<evidence type="ECO:0000313" key="3">
    <source>
        <dbReference type="Proteomes" id="UP000077069"/>
    </source>
</evidence>
<gene>
    <name evidence="2" type="ORF">CC84DRAFT_123378</name>
</gene>
<dbReference type="GeneID" id="28767281"/>
<dbReference type="InParanoid" id="A0A177CY17"/>
<reference evidence="2 3" key="1">
    <citation type="submission" date="2016-05" db="EMBL/GenBank/DDBJ databases">
        <title>Comparative analysis of secretome profiles of manganese(II)-oxidizing ascomycete fungi.</title>
        <authorList>
            <consortium name="DOE Joint Genome Institute"/>
            <person name="Zeiner C.A."/>
            <person name="Purvine S.O."/>
            <person name="Zink E.M."/>
            <person name="Wu S."/>
            <person name="Pasa-Tolic L."/>
            <person name="Chaput D.L."/>
            <person name="Haridas S."/>
            <person name="Grigoriev I.V."/>
            <person name="Santelli C.M."/>
            <person name="Hansel C.M."/>
        </authorList>
    </citation>
    <scope>NUCLEOTIDE SEQUENCE [LARGE SCALE GENOMIC DNA]</scope>
    <source>
        <strain evidence="2 3">AP3s5-JAC2a</strain>
    </source>
</reference>
<feature type="compositionally biased region" description="Basic and acidic residues" evidence="1">
    <location>
        <begin position="155"/>
        <end position="167"/>
    </location>
</feature>
<keyword evidence="3" id="KW-1185">Reference proteome</keyword>
<protein>
    <recommendedName>
        <fullName evidence="4">Apple domain-containing protein</fullName>
    </recommendedName>
</protein>
<dbReference type="RefSeq" id="XP_018042820.1">
    <property type="nucleotide sequence ID" value="XM_018183795.1"/>
</dbReference>
<name>A0A177CY17_9PLEO</name>
<feature type="region of interest" description="Disordered" evidence="1">
    <location>
        <begin position="128"/>
        <end position="173"/>
    </location>
</feature>